<dbReference type="EMBL" id="FOKK01000004">
    <property type="protein sequence ID" value="SFB10695.1"/>
    <property type="molecule type" value="Genomic_DNA"/>
</dbReference>
<proteinExistence type="predicted"/>
<dbReference type="Proteomes" id="UP000198790">
    <property type="component" value="Unassembled WGS sequence"/>
</dbReference>
<organism evidence="1 2">
    <name type="scientific">Algoriphagus aquimarinus</name>
    <dbReference type="NCBI Taxonomy" id="237018"/>
    <lineage>
        <taxon>Bacteria</taxon>
        <taxon>Pseudomonadati</taxon>
        <taxon>Bacteroidota</taxon>
        <taxon>Cytophagia</taxon>
        <taxon>Cytophagales</taxon>
        <taxon>Cyclobacteriaceae</taxon>
        <taxon>Algoriphagus</taxon>
    </lineage>
</organism>
<sequence length="84" mass="9663">MEKILIEPEDKFKLDLVKSMLDAMRIGFKVVVAENENPSPSRDPYFDNPKNVKEILRRKKEMETGSVEPETLTEDALNELLNNA</sequence>
<gene>
    <name evidence="1" type="ORF">SAMN04489723_104229</name>
</gene>
<reference evidence="1 2" key="1">
    <citation type="submission" date="2016-10" db="EMBL/GenBank/DDBJ databases">
        <authorList>
            <person name="de Groot N.N."/>
        </authorList>
    </citation>
    <scope>NUCLEOTIDE SEQUENCE [LARGE SCALE GENOMIC DNA]</scope>
    <source>
        <strain evidence="1 2">DSM 23399</strain>
    </source>
</reference>
<dbReference type="AlphaFoldDB" id="A0A1I0YBB7"/>
<accession>A0A1I0YBB7</accession>
<dbReference type="OrthoDB" id="1262858at2"/>
<evidence type="ECO:0000313" key="2">
    <source>
        <dbReference type="Proteomes" id="UP000198790"/>
    </source>
</evidence>
<dbReference type="RefSeq" id="WP_092895721.1">
    <property type="nucleotide sequence ID" value="NZ_FOKK01000004.1"/>
</dbReference>
<evidence type="ECO:0000313" key="1">
    <source>
        <dbReference type="EMBL" id="SFB10695.1"/>
    </source>
</evidence>
<name>A0A1I0YBB7_9BACT</name>
<keyword evidence="2" id="KW-1185">Reference proteome</keyword>
<protein>
    <submittedName>
        <fullName evidence="1">Uncharacterized protein</fullName>
    </submittedName>
</protein>